<feature type="domain" description="SAP" evidence="20">
    <location>
        <begin position="268"/>
        <end position="302"/>
    </location>
</feature>
<feature type="compositionally biased region" description="Polar residues" evidence="18">
    <location>
        <begin position="107"/>
        <end position="124"/>
    </location>
</feature>
<feature type="domain" description="RING-type" evidence="19">
    <location>
        <begin position="6"/>
        <end position="29"/>
    </location>
</feature>
<dbReference type="InterPro" id="IPR013083">
    <property type="entry name" value="Znf_RING/FYVE/PHD"/>
</dbReference>
<dbReference type="SUPFAM" id="SSF57850">
    <property type="entry name" value="RING/U-box"/>
    <property type="match status" value="1"/>
</dbReference>
<keyword evidence="11" id="KW-0833">Ubl conjugation pathway</keyword>
<sequence>MVSSSCGHTFCSLCVRRCLTLETICPSCRAPLTESELYPNRLIDSILRSFKSGRQQLLDALTKPLPRTTSLGEKTHCATCSKRGLGEDRRSGPFHGAAEQRKRLRMNTRSTTRAMECQSSSSDMPASCGVELTASEIDEVGSSDLDISQAMVEDDSDFMPERNDSGIDSGQNSRQRPKKTLLRGASAASNDSVACPNCHQDVRQSRINWHLDRCLAGKLSPEPRTESGISQAETINASSNKPNARNISLRLQSQPSKFTLPRPTKLVYSLLSESKLRRILKELGLPTKGDKYQMKARHVEWVNMYMANADAENPVSHKILLKRLAEWEESLAKPADAAAKTQTAATPDSWAEYEAKHADDFAALIAQASASQKRASARTDITVGVSASQGERQTG</sequence>
<name>A0A9W8HRY2_9FUNG</name>
<comment type="caution">
    <text evidence="21">The sequence shown here is derived from an EMBL/GenBank/DDBJ whole genome shotgun (WGS) entry which is preliminary data.</text>
</comment>
<keyword evidence="10 17" id="KW-0863">Zinc-finger</keyword>
<comment type="similarity">
    <text evidence="4">Belongs to the RAD18 family.</text>
</comment>
<feature type="region of interest" description="Disordered" evidence="18">
    <location>
        <begin position="85"/>
        <end position="127"/>
    </location>
</feature>
<dbReference type="PROSITE" id="PS50800">
    <property type="entry name" value="SAP"/>
    <property type="match status" value="1"/>
</dbReference>
<keyword evidence="12" id="KW-0862">Zinc</keyword>
<evidence type="ECO:0000256" key="16">
    <source>
        <dbReference type="ARBA" id="ARBA00031783"/>
    </source>
</evidence>
<dbReference type="Gene3D" id="3.30.160.60">
    <property type="entry name" value="Classic Zinc Finger"/>
    <property type="match status" value="1"/>
</dbReference>
<dbReference type="SMART" id="SM00734">
    <property type="entry name" value="ZnF_Rad18"/>
    <property type="match status" value="1"/>
</dbReference>
<dbReference type="GO" id="GO:0006301">
    <property type="term" value="P:DNA damage tolerance"/>
    <property type="evidence" value="ECO:0007669"/>
    <property type="project" value="InterPro"/>
</dbReference>
<reference evidence="21" key="1">
    <citation type="submission" date="2022-07" db="EMBL/GenBank/DDBJ databases">
        <title>Phylogenomic reconstructions and comparative analyses of Kickxellomycotina fungi.</title>
        <authorList>
            <person name="Reynolds N.K."/>
            <person name="Stajich J.E."/>
            <person name="Barry K."/>
            <person name="Grigoriev I.V."/>
            <person name="Crous P."/>
            <person name="Smith M.E."/>
        </authorList>
    </citation>
    <scope>NUCLEOTIDE SEQUENCE</scope>
    <source>
        <strain evidence="21">NRRL 1565</strain>
    </source>
</reference>
<evidence type="ECO:0000256" key="1">
    <source>
        <dbReference type="ARBA" id="ARBA00000900"/>
    </source>
</evidence>
<dbReference type="Pfam" id="PF02037">
    <property type="entry name" value="SAP"/>
    <property type="match status" value="1"/>
</dbReference>
<evidence type="ECO:0000256" key="6">
    <source>
        <dbReference type="ARBA" id="ARBA00015551"/>
    </source>
</evidence>
<evidence type="ECO:0000256" key="15">
    <source>
        <dbReference type="ARBA" id="ARBA00023242"/>
    </source>
</evidence>
<dbReference type="InterPro" id="IPR017907">
    <property type="entry name" value="Znf_RING_CS"/>
</dbReference>
<evidence type="ECO:0000313" key="21">
    <source>
        <dbReference type="EMBL" id="KAJ2799766.1"/>
    </source>
</evidence>
<evidence type="ECO:0000256" key="2">
    <source>
        <dbReference type="ARBA" id="ARBA00004123"/>
    </source>
</evidence>
<dbReference type="GO" id="GO:0005634">
    <property type="term" value="C:nucleus"/>
    <property type="evidence" value="ECO:0007669"/>
    <property type="project" value="UniProtKB-SubCell"/>
</dbReference>
<evidence type="ECO:0000256" key="17">
    <source>
        <dbReference type="PROSITE-ProRule" id="PRU00175"/>
    </source>
</evidence>
<keyword evidence="8" id="KW-0479">Metal-binding</keyword>
<comment type="catalytic activity">
    <reaction evidence="1">
        <text>S-ubiquitinyl-[E2 ubiquitin-conjugating enzyme]-L-cysteine + [acceptor protein]-L-lysine = [E2 ubiquitin-conjugating enzyme]-L-cysteine + N(6)-ubiquitinyl-[acceptor protein]-L-lysine.</text>
        <dbReference type="EC" id="2.3.2.27"/>
    </reaction>
</comment>
<organism evidence="21 22">
    <name type="scientific">Coemansia guatemalensis</name>
    <dbReference type="NCBI Taxonomy" id="2761395"/>
    <lineage>
        <taxon>Eukaryota</taxon>
        <taxon>Fungi</taxon>
        <taxon>Fungi incertae sedis</taxon>
        <taxon>Zoopagomycota</taxon>
        <taxon>Kickxellomycotina</taxon>
        <taxon>Kickxellomycetes</taxon>
        <taxon>Kickxellales</taxon>
        <taxon>Kickxellaceae</taxon>
        <taxon>Coemansia</taxon>
    </lineage>
</organism>
<dbReference type="EC" id="2.3.2.27" evidence="5"/>
<evidence type="ECO:0000256" key="10">
    <source>
        <dbReference type="ARBA" id="ARBA00022771"/>
    </source>
</evidence>
<keyword evidence="9" id="KW-0227">DNA damage</keyword>
<proteinExistence type="inferred from homology"/>
<dbReference type="Gene3D" id="3.30.40.10">
    <property type="entry name" value="Zinc/RING finger domain, C3HC4 (zinc finger)"/>
    <property type="match status" value="1"/>
</dbReference>
<evidence type="ECO:0000256" key="12">
    <source>
        <dbReference type="ARBA" id="ARBA00022833"/>
    </source>
</evidence>
<keyword evidence="15" id="KW-0539">Nucleus</keyword>
<evidence type="ECO:0000256" key="7">
    <source>
        <dbReference type="ARBA" id="ARBA00022679"/>
    </source>
</evidence>
<dbReference type="InterPro" id="IPR006642">
    <property type="entry name" value="Rad18_UBZ4"/>
</dbReference>
<dbReference type="InterPro" id="IPR001841">
    <property type="entry name" value="Znf_RING"/>
</dbReference>
<dbReference type="AlphaFoldDB" id="A0A9W8HRY2"/>
<dbReference type="GO" id="GO:0006281">
    <property type="term" value="P:DNA repair"/>
    <property type="evidence" value="ECO:0007669"/>
    <property type="project" value="UniProtKB-KW"/>
</dbReference>
<evidence type="ECO:0000256" key="14">
    <source>
        <dbReference type="ARBA" id="ARBA00023204"/>
    </source>
</evidence>
<evidence type="ECO:0000256" key="5">
    <source>
        <dbReference type="ARBA" id="ARBA00012483"/>
    </source>
</evidence>
<evidence type="ECO:0000313" key="22">
    <source>
        <dbReference type="Proteomes" id="UP001140094"/>
    </source>
</evidence>
<evidence type="ECO:0000259" key="19">
    <source>
        <dbReference type="PROSITE" id="PS50089"/>
    </source>
</evidence>
<evidence type="ECO:0000256" key="4">
    <source>
        <dbReference type="ARBA" id="ARBA00009506"/>
    </source>
</evidence>
<accession>A0A9W8HRY2</accession>
<keyword evidence="22" id="KW-1185">Reference proteome</keyword>
<feature type="region of interest" description="Disordered" evidence="18">
    <location>
        <begin position="372"/>
        <end position="395"/>
    </location>
</feature>
<dbReference type="GO" id="GO:0006513">
    <property type="term" value="P:protein monoubiquitination"/>
    <property type="evidence" value="ECO:0007669"/>
    <property type="project" value="InterPro"/>
</dbReference>
<feature type="compositionally biased region" description="Polar residues" evidence="18">
    <location>
        <begin position="385"/>
        <end position="395"/>
    </location>
</feature>
<keyword evidence="7 21" id="KW-0808">Transferase</keyword>
<dbReference type="GO" id="GO:0008270">
    <property type="term" value="F:zinc ion binding"/>
    <property type="evidence" value="ECO:0007669"/>
    <property type="project" value="UniProtKB-KW"/>
</dbReference>
<comment type="subcellular location">
    <subcellularLocation>
        <location evidence="2">Nucleus</location>
    </subcellularLocation>
</comment>
<dbReference type="GO" id="GO:0097505">
    <property type="term" value="C:Rad6-Rad18 complex"/>
    <property type="evidence" value="ECO:0007669"/>
    <property type="project" value="TreeGrafter"/>
</dbReference>
<dbReference type="PANTHER" id="PTHR14134">
    <property type="entry name" value="E3 UBIQUITIN-PROTEIN LIGASE RAD18"/>
    <property type="match status" value="1"/>
</dbReference>
<dbReference type="InterPro" id="IPR039577">
    <property type="entry name" value="Rad18"/>
</dbReference>
<feature type="region of interest" description="Disordered" evidence="18">
    <location>
        <begin position="154"/>
        <end position="194"/>
    </location>
</feature>
<dbReference type="EMBL" id="JANBUO010001118">
    <property type="protein sequence ID" value="KAJ2799766.1"/>
    <property type="molecule type" value="Genomic_DNA"/>
</dbReference>
<keyword evidence="14" id="KW-0234">DNA repair</keyword>
<dbReference type="PROSITE" id="PS00518">
    <property type="entry name" value="ZF_RING_1"/>
    <property type="match status" value="1"/>
</dbReference>
<dbReference type="Proteomes" id="UP001140094">
    <property type="component" value="Unassembled WGS sequence"/>
</dbReference>
<keyword evidence="13" id="KW-0238">DNA-binding</keyword>
<evidence type="ECO:0000256" key="8">
    <source>
        <dbReference type="ARBA" id="ARBA00022723"/>
    </source>
</evidence>
<evidence type="ECO:0000256" key="3">
    <source>
        <dbReference type="ARBA" id="ARBA00004906"/>
    </source>
</evidence>
<evidence type="ECO:0000256" key="13">
    <source>
        <dbReference type="ARBA" id="ARBA00023125"/>
    </source>
</evidence>
<evidence type="ECO:0000256" key="9">
    <source>
        <dbReference type="ARBA" id="ARBA00022763"/>
    </source>
</evidence>
<dbReference type="GO" id="GO:0061630">
    <property type="term" value="F:ubiquitin protein ligase activity"/>
    <property type="evidence" value="ECO:0007669"/>
    <property type="project" value="UniProtKB-EC"/>
</dbReference>
<gene>
    <name evidence="21" type="primary">RAD18</name>
    <name evidence="21" type="ORF">H4R20_004309</name>
</gene>
<dbReference type="InterPro" id="IPR003034">
    <property type="entry name" value="SAP_dom"/>
</dbReference>
<evidence type="ECO:0000256" key="18">
    <source>
        <dbReference type="SAM" id="MobiDB-lite"/>
    </source>
</evidence>
<protein>
    <recommendedName>
        <fullName evidence="6">Postreplication repair E3 ubiquitin-protein ligase RAD18</fullName>
        <ecNumber evidence="5">2.3.2.27</ecNumber>
    </recommendedName>
    <alternativeName>
        <fullName evidence="16">RING-type E3 ubiquitin transferase RAD18</fullName>
    </alternativeName>
</protein>
<evidence type="ECO:0000256" key="11">
    <source>
        <dbReference type="ARBA" id="ARBA00022786"/>
    </source>
</evidence>
<keyword evidence="21" id="KW-0012">Acyltransferase</keyword>
<dbReference type="SMART" id="SM00513">
    <property type="entry name" value="SAP"/>
    <property type="match status" value="1"/>
</dbReference>
<comment type="pathway">
    <text evidence="3">Protein modification; protein ubiquitination.</text>
</comment>
<evidence type="ECO:0000259" key="20">
    <source>
        <dbReference type="PROSITE" id="PS50800"/>
    </source>
</evidence>
<dbReference type="PANTHER" id="PTHR14134:SF2">
    <property type="entry name" value="E3 UBIQUITIN-PROTEIN LIGASE RAD18"/>
    <property type="match status" value="1"/>
</dbReference>
<dbReference type="PROSITE" id="PS50089">
    <property type="entry name" value="ZF_RING_2"/>
    <property type="match status" value="1"/>
</dbReference>
<dbReference type="GO" id="GO:0003697">
    <property type="term" value="F:single-stranded DNA binding"/>
    <property type="evidence" value="ECO:0007669"/>
    <property type="project" value="InterPro"/>
</dbReference>
<dbReference type="OrthoDB" id="9049620at2759"/>